<dbReference type="RefSeq" id="WP_135764375.1">
    <property type="nucleotide sequence ID" value="NZ_RQHV01000049.1"/>
</dbReference>
<dbReference type="NCBIfam" id="TIGR02607">
    <property type="entry name" value="antidote_HigA"/>
    <property type="match status" value="1"/>
</dbReference>
<accession>A0A4R9LPV2</accession>
<dbReference type="PANTHER" id="PTHR36924:SF1">
    <property type="entry name" value="ANTITOXIN HIGA-1"/>
    <property type="match status" value="1"/>
</dbReference>
<dbReference type="CDD" id="cd00093">
    <property type="entry name" value="HTH_XRE"/>
    <property type="match status" value="1"/>
</dbReference>
<name>A0A4R9LPV2_9LEPT</name>
<dbReference type="InterPro" id="IPR001387">
    <property type="entry name" value="Cro/C1-type_HTH"/>
</dbReference>
<dbReference type="InterPro" id="IPR010982">
    <property type="entry name" value="Lambda_DNA-bd_dom_sf"/>
</dbReference>
<dbReference type="OrthoDB" id="3174593at2"/>
<dbReference type="EMBL" id="RQHV01000049">
    <property type="protein sequence ID" value="TGN09996.1"/>
    <property type="molecule type" value="Genomic_DNA"/>
</dbReference>
<dbReference type="Pfam" id="PF01381">
    <property type="entry name" value="HTH_3"/>
    <property type="match status" value="1"/>
</dbReference>
<gene>
    <name evidence="3" type="primary">higA</name>
    <name evidence="3" type="ORF">EHS11_10545</name>
</gene>
<dbReference type="PANTHER" id="PTHR36924">
    <property type="entry name" value="ANTITOXIN HIGA-1"/>
    <property type="match status" value="1"/>
</dbReference>
<dbReference type="InterPro" id="IPR013430">
    <property type="entry name" value="Toxin_antidote_HigA"/>
</dbReference>
<reference evidence="3" key="1">
    <citation type="journal article" date="2019" name="PLoS Negl. Trop. Dis.">
        <title>Revisiting the worldwide diversity of Leptospira species in the environment.</title>
        <authorList>
            <person name="Vincent A.T."/>
            <person name="Schiettekatte O."/>
            <person name="Bourhy P."/>
            <person name="Veyrier F.J."/>
            <person name="Picardeau M."/>
        </authorList>
    </citation>
    <scope>NUCLEOTIDE SEQUENCE [LARGE SCALE GENOMIC DNA]</scope>
    <source>
        <strain evidence="3">201400974</strain>
    </source>
</reference>
<dbReference type="AlphaFoldDB" id="A0A4R9LPV2"/>
<evidence type="ECO:0000313" key="4">
    <source>
        <dbReference type="Proteomes" id="UP000298264"/>
    </source>
</evidence>
<protein>
    <submittedName>
        <fullName evidence="3">Addiction module antidote protein, HigA family</fullName>
    </submittedName>
</protein>
<sequence>MKNTKTRKPTHPGEILLEDVLKPLNLSISEAAKSLGVSRKTLSEIVNQKAGITPNMALRIAYATNTSAESWIRIQGKYDLWLAMQEKINHIEKFPIAV</sequence>
<comment type="caution">
    <text evidence="3">The sequence shown here is derived from an EMBL/GenBank/DDBJ whole genome shotgun (WGS) entry which is preliminary data.</text>
</comment>
<dbReference type="Gene3D" id="1.10.260.40">
    <property type="entry name" value="lambda repressor-like DNA-binding domains"/>
    <property type="match status" value="1"/>
</dbReference>
<keyword evidence="1" id="KW-0238">DNA-binding</keyword>
<dbReference type="SUPFAM" id="SSF47413">
    <property type="entry name" value="lambda repressor-like DNA-binding domains"/>
    <property type="match status" value="1"/>
</dbReference>
<organism evidence="3 4">
    <name type="scientific">Leptospira ilyithenensis</name>
    <dbReference type="NCBI Taxonomy" id="2484901"/>
    <lineage>
        <taxon>Bacteria</taxon>
        <taxon>Pseudomonadati</taxon>
        <taxon>Spirochaetota</taxon>
        <taxon>Spirochaetia</taxon>
        <taxon>Leptospirales</taxon>
        <taxon>Leptospiraceae</taxon>
        <taxon>Leptospira</taxon>
    </lineage>
</organism>
<proteinExistence type="predicted"/>
<feature type="domain" description="HTH cro/C1-type" evidence="2">
    <location>
        <begin position="17"/>
        <end position="71"/>
    </location>
</feature>
<keyword evidence="4" id="KW-1185">Reference proteome</keyword>
<evidence type="ECO:0000256" key="1">
    <source>
        <dbReference type="ARBA" id="ARBA00023125"/>
    </source>
</evidence>
<dbReference type="GO" id="GO:0003677">
    <property type="term" value="F:DNA binding"/>
    <property type="evidence" value="ECO:0007669"/>
    <property type="project" value="UniProtKB-KW"/>
</dbReference>
<dbReference type="PROSITE" id="PS50943">
    <property type="entry name" value="HTH_CROC1"/>
    <property type="match status" value="1"/>
</dbReference>
<dbReference type="SMART" id="SM00530">
    <property type="entry name" value="HTH_XRE"/>
    <property type="match status" value="1"/>
</dbReference>
<evidence type="ECO:0000259" key="2">
    <source>
        <dbReference type="PROSITE" id="PS50943"/>
    </source>
</evidence>
<dbReference type="Proteomes" id="UP000298264">
    <property type="component" value="Unassembled WGS sequence"/>
</dbReference>
<evidence type="ECO:0000313" key="3">
    <source>
        <dbReference type="EMBL" id="TGN09996.1"/>
    </source>
</evidence>